<accession>A0A0A8J979</accession>
<keyword evidence="2" id="KW-1185">Reference proteome</keyword>
<evidence type="ECO:0000313" key="1">
    <source>
        <dbReference type="EMBL" id="BAQ02813.1"/>
    </source>
</evidence>
<dbReference type="KEGG" id="vg:80645230"/>
<evidence type="ECO:0000313" key="2">
    <source>
        <dbReference type="Proteomes" id="UP000202478"/>
    </source>
</evidence>
<protein>
    <submittedName>
        <fullName evidence="1">DNA primase subunit</fullName>
    </submittedName>
</protein>
<organism evidence="1 2">
    <name type="scientific">Klebsiella phage K64-1</name>
    <name type="common">Bacteriophage K64-1</name>
    <dbReference type="NCBI Taxonomy" id="1439894"/>
    <lineage>
        <taxon>Viruses</taxon>
        <taxon>Duplodnaviria</taxon>
        <taxon>Heunggongvirae</taxon>
        <taxon>Uroviricota</taxon>
        <taxon>Caudoviricetes</taxon>
        <taxon>Alcyoneusvirus</taxon>
        <taxon>Alcyoneusvirus K641</taxon>
    </lineage>
</organism>
<dbReference type="InterPro" id="IPR034154">
    <property type="entry name" value="TOPRIM_DnaG/twinkle"/>
</dbReference>
<sequence length="352" mass="40406">MNQVQNIVSQIFKDPVPAINQWKRHNCPACVFRGQGRPDTRGRGNHMFNADGGIAYNCFNCHLKVSWVPGLYMSKDFKSLLSYFGADEKSITYLDLFVKEMVNNEEYKKETPSSKLFQNLQTRSLPENAKTFIEWANTEQPPKEFISVLNSVNSRNPYILDLDLYWSPSKEHQLYNRFIIPYYMNNKIIGYTARHKEHNPTKSLRYINQVSTNILYNYDLLNDNRIKTILVTEGPIDAALMGGVSANNYFLTSPQIELLKAAQERGKKIVIVPDRDKNGLEAVNQAIDNGFSVSLPNFGTIKDPTKFGHRPIKDFDEACVIYGRIFCLQLIHDSILDTEFSIKTRIANSWDI</sequence>
<proteinExistence type="predicted"/>
<dbReference type="CDD" id="cd01029">
    <property type="entry name" value="TOPRIM_primases"/>
    <property type="match status" value="1"/>
</dbReference>
<dbReference type="SUPFAM" id="SSF56731">
    <property type="entry name" value="DNA primase core"/>
    <property type="match status" value="1"/>
</dbReference>
<dbReference type="GeneID" id="80645230"/>
<dbReference type="OrthoDB" id="4403at10239"/>
<organismHost>
    <name type="scientific">Klebsiella</name>
    <dbReference type="NCBI Taxonomy" id="570"/>
</organismHost>
<reference evidence="1 2" key="1">
    <citation type="journal article" date="2014" name="Antimicrob. Agents Chemother.">
        <title>Identification of capsular types in carbapenem-resistant Klebsiella pneumoniae strains by wzc sequencing and implications in capsule depolymerase treatment.</title>
        <authorList>
            <person name="Pan Y.-J."/>
            <person name="Lin T.-L."/>
            <person name="Lin Y.-T."/>
            <person name="Su P.-A."/>
            <person name="Chen C.-T."/>
            <person name="Hsieh P.-F."/>
            <person name="Hsu C.-R."/>
            <person name="Chen C.-C."/>
            <person name="Hsieh Y.-C."/>
            <person name="Wang J.-T."/>
        </authorList>
    </citation>
    <scope>NUCLEOTIDE SEQUENCE [LARGE SCALE GENOMIC DNA]</scope>
</reference>
<name>A0A0A8J979_BPK64</name>
<dbReference type="Gene3D" id="3.40.1360.10">
    <property type="match status" value="1"/>
</dbReference>
<dbReference type="Proteomes" id="UP000202478">
    <property type="component" value="Segment"/>
</dbReference>
<dbReference type="RefSeq" id="YP_010843045.1">
    <property type="nucleotide sequence ID" value="NC_027399.1"/>
</dbReference>
<dbReference type="EMBL" id="AB897757">
    <property type="protein sequence ID" value="BAQ02813.1"/>
    <property type="molecule type" value="Genomic_DNA"/>
</dbReference>